<gene>
    <name evidence="8" type="primary">pdp</name>
    <name evidence="8" type="ORF">NCTC10112_00111</name>
</gene>
<dbReference type="RefSeq" id="WP_022935877.1">
    <property type="nucleotide sequence ID" value="NZ_LR214940.1"/>
</dbReference>
<dbReference type="GO" id="GO:0006213">
    <property type="term" value="P:pyrimidine nucleoside metabolic process"/>
    <property type="evidence" value="ECO:0007669"/>
    <property type="project" value="InterPro"/>
</dbReference>
<name>A0A448ZVE6_METOS</name>
<comment type="similarity">
    <text evidence="1">Belongs to the thymidine/pyrimidine-nucleoside phosphorylase family.</text>
</comment>
<dbReference type="GO" id="GO:0004645">
    <property type="term" value="F:1,4-alpha-oligoglucan phosphorylase activity"/>
    <property type="evidence" value="ECO:0007669"/>
    <property type="project" value="InterPro"/>
</dbReference>
<evidence type="ECO:0000256" key="3">
    <source>
        <dbReference type="ARBA" id="ARBA00022676"/>
    </source>
</evidence>
<comment type="catalytic activity">
    <reaction evidence="5">
        <text>thymidine + phosphate = 2-deoxy-alpha-D-ribose 1-phosphate + thymine</text>
        <dbReference type="Rhea" id="RHEA:16037"/>
        <dbReference type="ChEBI" id="CHEBI:17748"/>
        <dbReference type="ChEBI" id="CHEBI:17821"/>
        <dbReference type="ChEBI" id="CHEBI:43474"/>
        <dbReference type="ChEBI" id="CHEBI:57259"/>
        <dbReference type="EC" id="2.4.2.4"/>
    </reaction>
</comment>
<dbReference type="InterPro" id="IPR000312">
    <property type="entry name" value="Glycosyl_Trfase_fam3"/>
</dbReference>
<dbReference type="InterPro" id="IPR013102">
    <property type="entry name" value="PYNP_C"/>
</dbReference>
<dbReference type="InterPro" id="IPR035902">
    <property type="entry name" value="Nuc_phospho_transferase"/>
</dbReference>
<dbReference type="SMART" id="SM00941">
    <property type="entry name" value="PYNP_C"/>
    <property type="match status" value="1"/>
</dbReference>
<dbReference type="GO" id="GO:0005829">
    <property type="term" value="C:cytosol"/>
    <property type="evidence" value="ECO:0007669"/>
    <property type="project" value="TreeGrafter"/>
</dbReference>
<dbReference type="NCBIfam" id="TIGR02644">
    <property type="entry name" value="Y_phosphoryl"/>
    <property type="match status" value="1"/>
</dbReference>
<dbReference type="SUPFAM" id="SSF54680">
    <property type="entry name" value="Pyrimidine nucleoside phosphorylase C-terminal domain"/>
    <property type="match status" value="1"/>
</dbReference>
<dbReference type="AlphaFoldDB" id="A0A448ZVE6"/>
<dbReference type="Gene3D" id="1.20.970.10">
    <property type="entry name" value="Transferase, Pyrimidine Nucleoside Phosphorylase, Chain C"/>
    <property type="match status" value="1"/>
</dbReference>
<dbReference type="Pfam" id="PF07831">
    <property type="entry name" value="PYNP_C"/>
    <property type="match status" value="1"/>
</dbReference>
<dbReference type="InterPro" id="IPR018090">
    <property type="entry name" value="Pyrmidine_PPas_bac/euk"/>
</dbReference>
<evidence type="ECO:0000313" key="8">
    <source>
        <dbReference type="EMBL" id="VEU55223.1"/>
    </source>
</evidence>
<evidence type="ECO:0000259" key="7">
    <source>
        <dbReference type="SMART" id="SM00941"/>
    </source>
</evidence>
<dbReference type="InterPro" id="IPR017872">
    <property type="entry name" value="Pyrmidine_PPase_CS"/>
</dbReference>
<dbReference type="EC" id="2.4.2.2" evidence="8"/>
<protein>
    <submittedName>
        <fullName evidence="8">Pyrimidine-nucleoside phosphorylase</fullName>
        <ecNumber evidence="8">2.4.2.2</ecNumber>
    </submittedName>
</protein>
<keyword evidence="9" id="KW-1185">Reference proteome</keyword>
<dbReference type="InterPro" id="IPR000053">
    <property type="entry name" value="Thymidine/pyrmidine_PPase"/>
</dbReference>
<evidence type="ECO:0000256" key="5">
    <source>
        <dbReference type="ARBA" id="ARBA00048550"/>
    </source>
</evidence>
<dbReference type="GO" id="GO:0009032">
    <property type="term" value="F:thymidine phosphorylase activity"/>
    <property type="evidence" value="ECO:0007669"/>
    <property type="project" value="UniProtKB-EC"/>
</dbReference>
<comment type="subunit">
    <text evidence="2">Homodimer.</text>
</comment>
<dbReference type="NCBIfam" id="NF004490">
    <property type="entry name" value="PRK05820.1"/>
    <property type="match status" value="1"/>
</dbReference>
<evidence type="ECO:0000256" key="6">
    <source>
        <dbReference type="ARBA" id="ARBA00056338"/>
    </source>
</evidence>
<dbReference type="PANTHER" id="PTHR10515">
    <property type="entry name" value="THYMIDINE PHOSPHORYLASE"/>
    <property type="match status" value="1"/>
</dbReference>
<dbReference type="InterPro" id="IPR017459">
    <property type="entry name" value="Glycosyl_Trfase_fam3_N_dom"/>
</dbReference>
<dbReference type="InterPro" id="IPR036566">
    <property type="entry name" value="PYNP-like_C_sf"/>
</dbReference>
<evidence type="ECO:0000256" key="1">
    <source>
        <dbReference type="ARBA" id="ARBA00006915"/>
    </source>
</evidence>
<dbReference type="Proteomes" id="UP000290482">
    <property type="component" value="Chromosome"/>
</dbReference>
<dbReference type="PANTHER" id="PTHR10515:SF0">
    <property type="entry name" value="THYMIDINE PHOSPHORYLASE"/>
    <property type="match status" value="1"/>
</dbReference>
<dbReference type="Gene3D" id="3.40.1030.10">
    <property type="entry name" value="Nucleoside phosphorylase/phosphoribosyltransferase catalytic domain"/>
    <property type="match status" value="1"/>
</dbReference>
<organism evidence="8 9">
    <name type="scientific">Metamycoplasma orale</name>
    <name type="common">Mycoplasma orale</name>
    <dbReference type="NCBI Taxonomy" id="2121"/>
    <lineage>
        <taxon>Bacteria</taxon>
        <taxon>Bacillati</taxon>
        <taxon>Mycoplasmatota</taxon>
        <taxon>Mycoplasmoidales</taxon>
        <taxon>Metamycoplasmataceae</taxon>
        <taxon>Metamycoplasma</taxon>
    </lineage>
</organism>
<accession>A0A448ZVE6</accession>
<feature type="domain" description="Pyrimidine nucleoside phosphorylase C-terminal" evidence="7">
    <location>
        <begin position="345"/>
        <end position="418"/>
    </location>
</feature>
<keyword evidence="4 8" id="KW-0808">Transferase</keyword>
<proteinExistence type="inferred from homology"/>
<sequence>MSIVEIINKKSKGKELTKEEISFFVEGYVKGEIPDYQISALLMAIKLQNMTIEETSYLTEVMMHSGKVISWDFLNRLVVDKHSTGGIGDKVSITLCPLLASLGLTIAKMSGRGLGHTGGTLDKLESINGYNCFLSDKAFKENVEKHNIAIIGQTDNLVPADKKLYALRDVTGTVDSIPLIASSIMSKKLATGSHCILLDVKCGNGAFMQNIEDAKKLGSLMISIGKQLNRKVAVEITNMNEPLGKAIGNKLEVIEAIEALKNKGPKDFMDIIYSSASSLLQLAKKAKNDTEAKKLVDEALNSNKAYDKFLEWIKSQGGDITLFDNLNKWFNPKYKIEVKSNKEGYLQINNAIEFGICAMHLGAGREKKGDSIDFDAGIYLNKKSNDYVNKGDVIFTLYSSNPINKEIEERLLKSISFEKEKQNKQIVFAKLI</sequence>
<reference evidence="8 9" key="1">
    <citation type="submission" date="2019-01" db="EMBL/GenBank/DDBJ databases">
        <authorList>
            <consortium name="Pathogen Informatics"/>
        </authorList>
    </citation>
    <scope>NUCLEOTIDE SEQUENCE [LARGE SCALE GENOMIC DNA]</scope>
    <source>
        <strain evidence="8 9">NCTC10112</strain>
    </source>
</reference>
<dbReference type="GO" id="GO:0006206">
    <property type="term" value="P:pyrimidine nucleobase metabolic process"/>
    <property type="evidence" value="ECO:0007669"/>
    <property type="project" value="InterPro"/>
</dbReference>
<keyword evidence="3 8" id="KW-0328">Glycosyltransferase</keyword>
<evidence type="ECO:0000313" key="9">
    <source>
        <dbReference type="Proteomes" id="UP000290482"/>
    </source>
</evidence>
<evidence type="ECO:0000256" key="4">
    <source>
        <dbReference type="ARBA" id="ARBA00022679"/>
    </source>
</evidence>
<dbReference type="Gene3D" id="3.90.1170.30">
    <property type="entry name" value="Pyrimidine nucleoside phosphorylase-like, C-terminal domain"/>
    <property type="match status" value="1"/>
</dbReference>
<dbReference type="PIRSF" id="PIRSF000478">
    <property type="entry name" value="TP_PyNP"/>
    <property type="match status" value="1"/>
</dbReference>
<comment type="function">
    <text evidence="6">The enzymes which catalyze the reversible phosphorolysis of pyrimidine nucleosides are involved in the degradation of these compounds and in their utilization as carbon and energy sources, or in the rescue of pyrimidine bases for nucleotide synthesis.</text>
</comment>
<dbReference type="SUPFAM" id="SSF47648">
    <property type="entry name" value="Nucleoside phosphorylase/phosphoribosyltransferase N-terminal domain"/>
    <property type="match status" value="1"/>
</dbReference>
<dbReference type="OrthoDB" id="9763887at2"/>
<dbReference type="EMBL" id="LR214940">
    <property type="protein sequence ID" value="VEU55223.1"/>
    <property type="molecule type" value="Genomic_DNA"/>
</dbReference>
<dbReference type="KEGG" id="mob:NCTC10112_00111"/>
<dbReference type="Pfam" id="PF02885">
    <property type="entry name" value="Glycos_trans_3N"/>
    <property type="match status" value="1"/>
</dbReference>
<dbReference type="Pfam" id="PF00591">
    <property type="entry name" value="Glycos_transf_3"/>
    <property type="match status" value="1"/>
</dbReference>
<dbReference type="SUPFAM" id="SSF52418">
    <property type="entry name" value="Nucleoside phosphorylase/phosphoribosyltransferase catalytic domain"/>
    <property type="match status" value="1"/>
</dbReference>
<evidence type="ECO:0000256" key="2">
    <source>
        <dbReference type="ARBA" id="ARBA00011738"/>
    </source>
</evidence>
<dbReference type="InterPro" id="IPR036320">
    <property type="entry name" value="Glycosyl_Trfase_fam3_N_dom_sf"/>
</dbReference>
<dbReference type="PROSITE" id="PS00647">
    <property type="entry name" value="THYMID_PHOSPHORYLASE"/>
    <property type="match status" value="1"/>
</dbReference>
<dbReference type="FunFam" id="3.40.1030.10:FF:000003">
    <property type="entry name" value="Pyrimidine-nucleoside phosphorylase"/>
    <property type="match status" value="1"/>
</dbReference>